<name>A0ABM6YC09_9LEPT</name>
<accession>A0ABM6YC09</accession>
<reference evidence="1 2" key="1">
    <citation type="submission" date="2018-06" db="EMBL/GenBank/DDBJ databases">
        <authorList>
            <person name="Tortosa P."/>
        </authorList>
    </citation>
    <scope>NUCLEOTIDE SEQUENCE [LARGE SCALE GENOMIC DNA]</scope>
    <source>
        <strain evidence="1 2">MDI222</strain>
    </source>
</reference>
<reference evidence="1 2" key="2">
    <citation type="submission" date="2018-09" db="EMBL/GenBank/DDBJ databases">
        <title>Complete Genome sequences of three Leptospira mayottensis isolates obtained from Tenrecid mammals endemic to the Malagasy region.</title>
        <authorList>
            <person name="Cordonin C."/>
            <person name="Toty C."/>
        </authorList>
    </citation>
    <scope>NUCLEOTIDE SEQUENCE [LARGE SCALE GENOMIC DNA]</scope>
    <source>
        <strain evidence="1 2">MDI222</strain>
    </source>
</reference>
<keyword evidence="2" id="KW-1185">Reference proteome</keyword>
<proteinExistence type="predicted"/>
<gene>
    <name evidence="1" type="ORF">DQM28_11900</name>
</gene>
<evidence type="ECO:0000313" key="2">
    <source>
        <dbReference type="Proteomes" id="UP000258889"/>
    </source>
</evidence>
<sequence length="65" mass="7883">MFSVEYGIRRRANQLRFTIHLLRKSVCKENTKNRRGLRKAGWNEKPSQKHFKIFGINIETKIKYF</sequence>
<dbReference type="Proteomes" id="UP000258889">
    <property type="component" value="Chromosome i"/>
</dbReference>
<protein>
    <submittedName>
        <fullName evidence="1">Uncharacterized protein</fullName>
    </submittedName>
</protein>
<organism evidence="1 2">
    <name type="scientific">Leptospira mayottensis</name>
    <dbReference type="NCBI Taxonomy" id="1137606"/>
    <lineage>
        <taxon>Bacteria</taxon>
        <taxon>Pseudomonadati</taxon>
        <taxon>Spirochaetota</taxon>
        <taxon>Spirochaetia</taxon>
        <taxon>Leptospirales</taxon>
        <taxon>Leptospiraceae</taxon>
        <taxon>Leptospira</taxon>
    </lineage>
</organism>
<dbReference type="EMBL" id="CP030144">
    <property type="protein sequence ID" value="AXR64813.1"/>
    <property type="molecule type" value="Genomic_DNA"/>
</dbReference>
<evidence type="ECO:0000313" key="1">
    <source>
        <dbReference type="EMBL" id="AXR64813.1"/>
    </source>
</evidence>